<evidence type="ECO:0008006" key="7">
    <source>
        <dbReference type="Google" id="ProtNLM"/>
    </source>
</evidence>
<evidence type="ECO:0000313" key="3">
    <source>
        <dbReference type="EMBL" id="GEL68235.1"/>
    </source>
</evidence>
<evidence type="ECO:0000313" key="5">
    <source>
        <dbReference type="Proteomes" id="UP000198717"/>
    </source>
</evidence>
<evidence type="ECO:0000313" key="4">
    <source>
        <dbReference type="EMBL" id="SDE98419.1"/>
    </source>
</evidence>
<keyword evidence="5" id="KW-1185">Reference proteome</keyword>
<dbReference type="Proteomes" id="UP000198717">
    <property type="component" value="Unassembled WGS sequence"/>
</dbReference>
<dbReference type="EMBL" id="FNAJ01000016">
    <property type="protein sequence ID" value="SDE98419.1"/>
    <property type="molecule type" value="Genomic_DNA"/>
</dbReference>
<dbReference type="Proteomes" id="UP000321224">
    <property type="component" value="Unassembled WGS sequence"/>
</dbReference>
<sequence>MRVNRLYVLTGTLALALWAAACNGGNGPGPGGQEDAGTDGGGTPTGDGGGTDADGGARDFACNVARQEGCADGQDCYFADLADGGTGSRCFEAECDVVAQDCAQDQRCTYAMENGVTQRRCVAPGTADEGAPCTLAPSDGGLAYDTCRQGLFCREAPDGTGSGFTCQRLCHATTQCGNASECNTVLRLEGTDELPLVCGPPSMACNPFGDDCEAPLSCYPSTSGPLCAGSGNRTEGQSCDFSNQCAPGSACVNAGGGLTCRPLCQPGGTPACSTGSCRALDGNPGVGACVP</sequence>
<keyword evidence="2" id="KW-0732">Signal</keyword>
<evidence type="ECO:0000256" key="1">
    <source>
        <dbReference type="SAM" id="MobiDB-lite"/>
    </source>
</evidence>
<proteinExistence type="predicted"/>
<feature type="chain" id="PRO_5023037524" description="Lipoprotein" evidence="2">
    <location>
        <begin position="22"/>
        <end position="291"/>
    </location>
</feature>
<evidence type="ECO:0000256" key="2">
    <source>
        <dbReference type="SAM" id="SignalP"/>
    </source>
</evidence>
<comment type="caution">
    <text evidence="3">The sequence shown here is derived from an EMBL/GenBank/DDBJ whole genome shotgun (WGS) entry which is preliminary data.</text>
</comment>
<name>A0A511H3Y0_9BACT</name>
<gene>
    <name evidence="3" type="ORF">MVI01_00190</name>
    <name evidence="4" type="ORF">SAMN04488504_11682</name>
</gene>
<dbReference type="EMBL" id="BJVY01000001">
    <property type="protein sequence ID" value="GEL68235.1"/>
    <property type="molecule type" value="Genomic_DNA"/>
</dbReference>
<dbReference type="PROSITE" id="PS51257">
    <property type="entry name" value="PROKAR_LIPOPROTEIN"/>
    <property type="match status" value="1"/>
</dbReference>
<reference evidence="4 5" key="1">
    <citation type="submission" date="2016-10" db="EMBL/GenBank/DDBJ databases">
        <authorList>
            <person name="Varghese N."/>
            <person name="Submissions S."/>
        </authorList>
    </citation>
    <scope>NUCLEOTIDE SEQUENCE [LARGE SCALE GENOMIC DNA]</scope>
    <source>
        <strain evidence="4 5">DSM 2260</strain>
    </source>
</reference>
<accession>A0A511H3Y0</accession>
<evidence type="ECO:0000313" key="6">
    <source>
        <dbReference type="Proteomes" id="UP000321224"/>
    </source>
</evidence>
<protein>
    <recommendedName>
        <fullName evidence="7">Lipoprotein</fullName>
    </recommendedName>
</protein>
<reference evidence="3 6" key="2">
    <citation type="submission" date="2019-07" db="EMBL/GenBank/DDBJ databases">
        <title>Whole genome shotgun sequence of Myxococcus virescens NBRC 100334.</title>
        <authorList>
            <person name="Hosoyama A."/>
            <person name="Uohara A."/>
            <person name="Ohji S."/>
            <person name="Ichikawa N."/>
        </authorList>
    </citation>
    <scope>NUCLEOTIDE SEQUENCE [LARGE SCALE GENOMIC DNA]</scope>
    <source>
        <strain evidence="3 6">NBRC 100334</strain>
    </source>
</reference>
<dbReference type="RefSeq" id="WP_090494144.1">
    <property type="nucleotide sequence ID" value="NZ_BJVY01000001.1"/>
</dbReference>
<organism evidence="3 6">
    <name type="scientific">Myxococcus virescens</name>
    <dbReference type="NCBI Taxonomy" id="83456"/>
    <lineage>
        <taxon>Bacteria</taxon>
        <taxon>Pseudomonadati</taxon>
        <taxon>Myxococcota</taxon>
        <taxon>Myxococcia</taxon>
        <taxon>Myxococcales</taxon>
        <taxon>Cystobacterineae</taxon>
        <taxon>Myxococcaceae</taxon>
        <taxon>Myxococcus</taxon>
    </lineage>
</organism>
<feature type="region of interest" description="Disordered" evidence="1">
    <location>
        <begin position="28"/>
        <end position="52"/>
    </location>
</feature>
<feature type="signal peptide" evidence="2">
    <location>
        <begin position="1"/>
        <end position="21"/>
    </location>
</feature>
<dbReference type="AlphaFoldDB" id="A0A511H3Y0"/>